<comment type="caution">
    <text evidence="1">The sequence shown here is derived from an EMBL/GenBank/DDBJ whole genome shotgun (WGS) entry which is preliminary data.</text>
</comment>
<dbReference type="AlphaFoldDB" id="A0AA88GJE9"/>
<reference evidence="1 2" key="1">
    <citation type="journal article" date="2018" name="BMC Genomics">
        <title>The genome of Naegleria lovaniensis, the basis for a comparative approach to unravel pathogenicity factors of the human pathogenic amoeba N. fowleri.</title>
        <authorList>
            <person name="Liechti N."/>
            <person name="Schurch N."/>
            <person name="Bruggmann R."/>
            <person name="Wittwer M."/>
        </authorList>
    </citation>
    <scope>NUCLEOTIDE SEQUENCE [LARGE SCALE GENOMIC DNA]</scope>
    <source>
        <strain evidence="1 2">ATCC 30569</strain>
    </source>
</reference>
<keyword evidence="2" id="KW-1185">Reference proteome</keyword>
<gene>
    <name evidence="1" type="ORF">C9374_008323</name>
</gene>
<protein>
    <submittedName>
        <fullName evidence="1">Uncharacterized protein</fullName>
    </submittedName>
</protein>
<dbReference type="Proteomes" id="UP000816034">
    <property type="component" value="Unassembled WGS sequence"/>
</dbReference>
<dbReference type="EMBL" id="PYSW02000034">
    <property type="protein sequence ID" value="KAG2378180.1"/>
    <property type="molecule type" value="Genomic_DNA"/>
</dbReference>
<dbReference type="RefSeq" id="XP_044545442.1">
    <property type="nucleotide sequence ID" value="XM_044698387.1"/>
</dbReference>
<evidence type="ECO:0000313" key="2">
    <source>
        <dbReference type="Proteomes" id="UP000816034"/>
    </source>
</evidence>
<name>A0AA88GJE9_NAELO</name>
<organism evidence="1 2">
    <name type="scientific">Naegleria lovaniensis</name>
    <name type="common">Amoeba</name>
    <dbReference type="NCBI Taxonomy" id="51637"/>
    <lineage>
        <taxon>Eukaryota</taxon>
        <taxon>Discoba</taxon>
        <taxon>Heterolobosea</taxon>
        <taxon>Tetramitia</taxon>
        <taxon>Eutetramitia</taxon>
        <taxon>Vahlkampfiidae</taxon>
        <taxon>Naegleria</taxon>
    </lineage>
</organism>
<accession>A0AA88GJE9</accession>
<proteinExistence type="predicted"/>
<evidence type="ECO:0000313" key="1">
    <source>
        <dbReference type="EMBL" id="KAG2378180.1"/>
    </source>
</evidence>
<dbReference type="GeneID" id="68100777"/>
<sequence length="144" mass="16370">MTSTISNLFSLWSSMVQQLLESINISESEKPPFQAHRLSRCSSSSPILCSSSSLVEEMEKAFAEQQLNDEEQSNKFMNEDSNQQQTVGSQNNCCSRGQDDIVPMIRKGLSSTKPTDEELMRLWSYSFPPTRGLWILVNDFVETY</sequence>